<accession>A0A1H3SSK0</accession>
<feature type="transmembrane region" description="Helical" evidence="1">
    <location>
        <begin position="37"/>
        <end position="58"/>
    </location>
</feature>
<keyword evidence="3" id="KW-1185">Reference proteome</keyword>
<dbReference type="EMBL" id="FNPZ01000004">
    <property type="protein sequence ID" value="SDZ40677.1"/>
    <property type="molecule type" value="Genomic_DNA"/>
</dbReference>
<dbReference type="OrthoDB" id="4976927at2"/>
<proteinExistence type="predicted"/>
<evidence type="ECO:0000256" key="1">
    <source>
        <dbReference type="SAM" id="Phobius"/>
    </source>
</evidence>
<gene>
    <name evidence="2" type="ORF">SAMN05216554_3629</name>
</gene>
<name>A0A1H3SSK0_9MICO</name>
<organism evidence="2 3">
    <name type="scientific">Herbiconiux ginsengi</name>
    <dbReference type="NCBI Taxonomy" id="381665"/>
    <lineage>
        <taxon>Bacteria</taxon>
        <taxon>Bacillati</taxon>
        <taxon>Actinomycetota</taxon>
        <taxon>Actinomycetes</taxon>
        <taxon>Micrococcales</taxon>
        <taxon>Microbacteriaceae</taxon>
        <taxon>Herbiconiux</taxon>
    </lineage>
</organism>
<keyword evidence="1" id="KW-0812">Transmembrane</keyword>
<dbReference type="AlphaFoldDB" id="A0A1H3SSK0"/>
<protein>
    <submittedName>
        <fullName evidence="2">Uncharacterized protein</fullName>
    </submittedName>
</protein>
<evidence type="ECO:0000313" key="2">
    <source>
        <dbReference type="EMBL" id="SDZ40677.1"/>
    </source>
</evidence>
<dbReference type="Proteomes" id="UP000198891">
    <property type="component" value="Unassembled WGS sequence"/>
</dbReference>
<dbReference type="RefSeq" id="WP_092556429.1">
    <property type="nucleotide sequence ID" value="NZ_FNPZ01000004.1"/>
</dbReference>
<sequence>MPPESPFSPPALPAEPLPWVESTLLAAQPRRHRRRRAIVVTGVVLASLGLVAGAFWGISVLAVQQKDLAVAVLRTAVDEQAAAQKTYDARARYGASLAERAGSVVARAEFNADTTPDAAHFRLAYETIAALDDETPEDNGAGAAIARADDDDSAGYRPPWEVFTEAAADRDLTHDVVHDRDALIAAAKEATDAQDWVDDTEAAYFSAVAARGTSDIAANTLATKQSQVALTRLIEQADDPAMSTSRDGAFLSSFVAAENALVASQAAEAAELADPALAVRREIEDYARSLSNEMTLDFVWAPEVNGKGEGWLSGTAETYQSDGGWAVITLNYGVEEDWGLDENPRALVAHEVGHAQAHRPACSALFTGPVFGSDDEMWATAWSISLGFDLPGSGIEAYGRPSDEQIAVAGQCR</sequence>
<evidence type="ECO:0000313" key="3">
    <source>
        <dbReference type="Proteomes" id="UP000198891"/>
    </source>
</evidence>
<reference evidence="2 3" key="1">
    <citation type="submission" date="2016-10" db="EMBL/GenBank/DDBJ databases">
        <authorList>
            <person name="de Groot N.N."/>
        </authorList>
    </citation>
    <scope>NUCLEOTIDE SEQUENCE [LARGE SCALE GENOMIC DNA]</scope>
    <source>
        <strain evidence="2 3">CGMCC 4.3491</strain>
    </source>
</reference>
<keyword evidence="1" id="KW-0472">Membrane</keyword>
<keyword evidence="1" id="KW-1133">Transmembrane helix</keyword>